<feature type="compositionally biased region" description="Polar residues" evidence="1">
    <location>
        <begin position="77"/>
        <end position="96"/>
    </location>
</feature>
<evidence type="ECO:0000313" key="3">
    <source>
        <dbReference type="Proteomes" id="UP001470230"/>
    </source>
</evidence>
<protein>
    <submittedName>
        <fullName evidence="2">Uncharacterized protein</fullName>
    </submittedName>
</protein>
<evidence type="ECO:0000256" key="1">
    <source>
        <dbReference type="SAM" id="MobiDB-lite"/>
    </source>
</evidence>
<sequence length="140" mass="16794">MLSCSYHFLFKHYQMGRKGQKWKRIQSYIVIDGGNTQIFEVDEYDRIKNENNSKNKKENANAKRTKKLKTENKESTETNADEYSNNSTDNYDNTIDNEYPPEEFSFLNDFNHSDELIDPSFYESTQDMYFEFNSDFEFDF</sequence>
<proteinExistence type="predicted"/>
<feature type="compositionally biased region" description="Basic and acidic residues" evidence="1">
    <location>
        <begin position="50"/>
        <end position="61"/>
    </location>
</feature>
<keyword evidence="3" id="KW-1185">Reference proteome</keyword>
<comment type="caution">
    <text evidence="2">The sequence shown here is derived from an EMBL/GenBank/DDBJ whole genome shotgun (WGS) entry which is preliminary data.</text>
</comment>
<name>A0ABR2HMU1_9EUKA</name>
<feature type="region of interest" description="Disordered" evidence="1">
    <location>
        <begin position="50"/>
        <end position="98"/>
    </location>
</feature>
<dbReference type="EMBL" id="JAPFFF010000025">
    <property type="protein sequence ID" value="KAK8850007.1"/>
    <property type="molecule type" value="Genomic_DNA"/>
</dbReference>
<reference evidence="2 3" key="1">
    <citation type="submission" date="2024-04" db="EMBL/GenBank/DDBJ databases">
        <title>Tritrichomonas musculus Genome.</title>
        <authorList>
            <person name="Alves-Ferreira E."/>
            <person name="Grigg M."/>
            <person name="Lorenzi H."/>
            <person name="Galac M."/>
        </authorList>
    </citation>
    <scope>NUCLEOTIDE SEQUENCE [LARGE SCALE GENOMIC DNA]</scope>
    <source>
        <strain evidence="2 3">EAF2021</strain>
    </source>
</reference>
<gene>
    <name evidence="2" type="ORF">M9Y10_018603</name>
</gene>
<dbReference type="Proteomes" id="UP001470230">
    <property type="component" value="Unassembled WGS sequence"/>
</dbReference>
<organism evidence="2 3">
    <name type="scientific">Tritrichomonas musculus</name>
    <dbReference type="NCBI Taxonomy" id="1915356"/>
    <lineage>
        <taxon>Eukaryota</taxon>
        <taxon>Metamonada</taxon>
        <taxon>Parabasalia</taxon>
        <taxon>Tritrichomonadida</taxon>
        <taxon>Tritrichomonadidae</taxon>
        <taxon>Tritrichomonas</taxon>
    </lineage>
</organism>
<accession>A0ABR2HMU1</accession>
<evidence type="ECO:0000313" key="2">
    <source>
        <dbReference type="EMBL" id="KAK8850007.1"/>
    </source>
</evidence>